<evidence type="ECO:0000259" key="1">
    <source>
        <dbReference type="Pfam" id="PF10074"/>
    </source>
</evidence>
<protein>
    <submittedName>
        <fullName evidence="2">Uncharacterized conserved protein</fullName>
    </submittedName>
</protein>
<dbReference type="EMBL" id="FUXL01000022">
    <property type="protein sequence ID" value="SKA37489.1"/>
    <property type="molecule type" value="Genomic_DNA"/>
</dbReference>
<dbReference type="STRING" id="1365950.SAMN05428963_1035"/>
<dbReference type="OrthoDB" id="9811330at2"/>
<organism evidence="2 5">
    <name type="scientific">Consotaella salsifontis</name>
    <dbReference type="NCBI Taxonomy" id="1365950"/>
    <lineage>
        <taxon>Bacteria</taxon>
        <taxon>Pseudomonadati</taxon>
        <taxon>Pseudomonadota</taxon>
        <taxon>Alphaproteobacteria</taxon>
        <taxon>Hyphomicrobiales</taxon>
        <taxon>Aurantimonadaceae</taxon>
        <taxon>Consotaella</taxon>
    </lineage>
</organism>
<proteinExistence type="predicted"/>
<reference evidence="2 5" key="1">
    <citation type="submission" date="2017-02" db="EMBL/GenBank/DDBJ databases">
        <authorList>
            <person name="Peterson S.W."/>
        </authorList>
    </citation>
    <scope>NUCLEOTIDE SEQUENCE [LARGE SCALE GENOMIC DNA]</scope>
    <source>
        <strain evidence="2 5">USBA 369</strain>
    </source>
</reference>
<evidence type="ECO:0000313" key="5">
    <source>
        <dbReference type="Proteomes" id="UP000190135"/>
    </source>
</evidence>
<dbReference type="Pfam" id="PF10074">
    <property type="entry name" value="RovC_DNA-bd"/>
    <property type="match status" value="1"/>
</dbReference>
<keyword evidence="5" id="KW-1185">Reference proteome</keyword>
<evidence type="ECO:0000313" key="4">
    <source>
        <dbReference type="EMBL" id="SKA39039.1"/>
    </source>
</evidence>
<dbReference type="RefSeq" id="WP_116002575.1">
    <property type="nucleotide sequence ID" value="NZ_FUXL01000003.1"/>
</dbReference>
<dbReference type="EMBL" id="FUXL01000003">
    <property type="protein sequence ID" value="SJZ78051.1"/>
    <property type="molecule type" value="Genomic_DNA"/>
</dbReference>
<name>A0A1T4NFC9_9HYPH</name>
<evidence type="ECO:0000313" key="2">
    <source>
        <dbReference type="EMBL" id="SJZ78051.1"/>
    </source>
</evidence>
<accession>A0A1T4NFC9</accession>
<feature type="domain" description="T6SS Transcription factor RovC-like DNA binding" evidence="1">
    <location>
        <begin position="11"/>
        <end position="83"/>
    </location>
</feature>
<evidence type="ECO:0000313" key="3">
    <source>
        <dbReference type="EMBL" id="SKA37489.1"/>
    </source>
</evidence>
<dbReference type="EMBL" id="FUXL01000027">
    <property type="protein sequence ID" value="SKA39039.1"/>
    <property type="molecule type" value="Genomic_DNA"/>
</dbReference>
<dbReference type="Proteomes" id="UP000190135">
    <property type="component" value="Unassembled WGS sequence"/>
</dbReference>
<gene>
    <name evidence="2" type="ORF">SAMN05428963_1035</name>
    <name evidence="3" type="ORF">SAMN05428963_12248</name>
    <name evidence="4" type="ORF">SAMN05428963_12727</name>
</gene>
<dbReference type="InterPro" id="IPR018754">
    <property type="entry name" value="RovC-like_DNA-bd"/>
</dbReference>
<sequence>MITSPLHDAPPESDGLTDYDRAHVKLYVRLLDAAADGADWQEVAAVLFGLDPAREPERARHVYEAHLARARWMSTTGYRFLAREEQH</sequence>
<dbReference type="AlphaFoldDB" id="A0A1T4NFC9"/>